<dbReference type="InParanoid" id="G0VHI6"/>
<accession>G0VHI6</accession>
<gene>
    <name evidence="2" type="primary">NCAS0G04050</name>
    <name evidence="2" type="ordered locus">NCAS_0G04050</name>
</gene>
<dbReference type="InterPro" id="IPR015424">
    <property type="entry name" value="PyrdxlP-dep_Trfase"/>
</dbReference>
<dbReference type="KEGG" id="ncs:NCAS_0G04050"/>
<dbReference type="InterPro" id="IPR015422">
    <property type="entry name" value="PyrdxlP-dep_Trfase_small"/>
</dbReference>
<reference evidence="2 3" key="1">
    <citation type="journal article" date="2011" name="Proc. Natl. Acad. Sci. U.S.A.">
        <title>Evolutionary erosion of yeast sex chromosomes by mating-type switching accidents.</title>
        <authorList>
            <person name="Gordon J.L."/>
            <person name="Armisen D."/>
            <person name="Proux-Wera E."/>
            <person name="Oheigeartaigh S.S."/>
            <person name="Byrne K.P."/>
            <person name="Wolfe K.H."/>
        </authorList>
    </citation>
    <scope>NUCLEOTIDE SEQUENCE [LARGE SCALE GENOMIC DNA]</scope>
    <source>
        <strain evidence="3">ATCC 76901 / BCRC 22586 / CBS 4309 / NBRC 1992 / NRRL Y-12630</strain>
    </source>
</reference>
<keyword evidence="3" id="KW-1185">Reference proteome</keyword>
<sequence>MPYQEDFGVEQFMDKYEEGIQHNLGETCCFSISLGELAKLSGNTFELDQDLQLTYGSIKGSDKLRSLIASMYGPEFNKDNVLVTNGAIAANFLIYYTLVGPGDHVICVDPTYAQLYSVPKMFGAEVSLLKLQKEDGFIPNIETLKKMIKSNTKLIIINNPNNPLGSAISTETLNDICQLCEENNIYLHCDEVYKPIFHSMPEGKSVPLSGCQLYDKAITTGSMSKAFSCAGLRLGWLISKDTQMLRDAASRRDYNTISVGMVDDKIAQYVLENREPLLKRNFELCLDNLQLLNSFIQESQGRFEYVCKPEAGTVCLLKLNGISDSMAFGKFIAEEYKILAVPGEAFGIPGTLRIGYGNSKKDLLEGLPLLQKAYDVWLGKKTNN</sequence>
<evidence type="ECO:0000313" key="3">
    <source>
        <dbReference type="Proteomes" id="UP000001640"/>
    </source>
</evidence>
<name>G0VHI6_NAUCA</name>
<dbReference type="Gene3D" id="3.90.1150.10">
    <property type="entry name" value="Aspartate Aminotransferase, domain 1"/>
    <property type="match status" value="1"/>
</dbReference>
<dbReference type="PRINTS" id="PR00753">
    <property type="entry name" value="ACCSYNTHASE"/>
</dbReference>
<dbReference type="GeneID" id="96904957"/>
<dbReference type="SUPFAM" id="SSF53383">
    <property type="entry name" value="PLP-dependent transferases"/>
    <property type="match status" value="1"/>
</dbReference>
<dbReference type="AlphaFoldDB" id="G0VHI6"/>
<dbReference type="HOGENOM" id="CLU_017584_4_4_1"/>
<dbReference type="OMA" id="IMAARDY"/>
<dbReference type="eggNOG" id="KOG0257">
    <property type="taxonomic scope" value="Eukaryota"/>
</dbReference>
<dbReference type="CDD" id="cd00609">
    <property type="entry name" value="AAT_like"/>
    <property type="match status" value="1"/>
</dbReference>
<organism evidence="2 3">
    <name type="scientific">Naumovozyma castellii</name>
    <name type="common">Yeast</name>
    <name type="synonym">Saccharomyces castellii</name>
    <dbReference type="NCBI Taxonomy" id="27288"/>
    <lineage>
        <taxon>Eukaryota</taxon>
        <taxon>Fungi</taxon>
        <taxon>Dikarya</taxon>
        <taxon>Ascomycota</taxon>
        <taxon>Saccharomycotina</taxon>
        <taxon>Saccharomycetes</taxon>
        <taxon>Saccharomycetales</taxon>
        <taxon>Saccharomycetaceae</taxon>
        <taxon>Naumovozyma</taxon>
    </lineage>
</organism>
<dbReference type="Gene3D" id="3.40.640.10">
    <property type="entry name" value="Type I PLP-dependent aspartate aminotransferase-like (Major domain)"/>
    <property type="match status" value="1"/>
</dbReference>
<dbReference type="PANTHER" id="PTHR43510:SF1">
    <property type="entry name" value="AMINOTRANSFERASE FUNCTION, HYPOTHETICAL (EUROFUNG)"/>
    <property type="match status" value="1"/>
</dbReference>
<feature type="domain" description="Aminotransferase class I/classII large" evidence="1">
    <location>
        <begin position="51"/>
        <end position="362"/>
    </location>
</feature>
<dbReference type="InterPro" id="IPR004839">
    <property type="entry name" value="Aminotransferase_I/II_large"/>
</dbReference>
<dbReference type="Pfam" id="PF00155">
    <property type="entry name" value="Aminotran_1_2"/>
    <property type="match status" value="1"/>
</dbReference>
<dbReference type="STRING" id="1064592.G0VHI6"/>
<dbReference type="RefSeq" id="XP_003677644.1">
    <property type="nucleotide sequence ID" value="XM_003677596.1"/>
</dbReference>
<dbReference type="OrthoDB" id="7042322at2759"/>
<evidence type="ECO:0000259" key="1">
    <source>
        <dbReference type="Pfam" id="PF00155"/>
    </source>
</evidence>
<proteinExistence type="predicted"/>
<reference key="2">
    <citation type="submission" date="2011-08" db="EMBL/GenBank/DDBJ databases">
        <title>Genome sequence of Naumovozyma castellii.</title>
        <authorList>
            <person name="Gordon J.L."/>
            <person name="Armisen D."/>
            <person name="Proux-Wera E."/>
            <person name="OhEigeartaigh S.S."/>
            <person name="Byrne K.P."/>
            <person name="Wolfe K.H."/>
        </authorList>
    </citation>
    <scope>NUCLEOTIDE SEQUENCE</scope>
    <source>
        <strain>Type strain:CBS 4309</strain>
    </source>
</reference>
<evidence type="ECO:0000313" key="2">
    <source>
        <dbReference type="EMBL" id="CCC71292.1"/>
    </source>
</evidence>
<protein>
    <recommendedName>
        <fullName evidence="1">Aminotransferase class I/classII large domain-containing protein</fullName>
    </recommendedName>
</protein>
<dbReference type="InterPro" id="IPR015421">
    <property type="entry name" value="PyrdxlP-dep_Trfase_major"/>
</dbReference>
<dbReference type="PANTHER" id="PTHR43510">
    <property type="entry name" value="AMINOTRANSFERASE FUNCTION, HYPOTHETICAL (EUROFUNG)"/>
    <property type="match status" value="1"/>
</dbReference>
<dbReference type="GO" id="GO:0030170">
    <property type="term" value="F:pyridoxal phosphate binding"/>
    <property type="evidence" value="ECO:0007669"/>
    <property type="project" value="InterPro"/>
</dbReference>
<dbReference type="Proteomes" id="UP000001640">
    <property type="component" value="Chromosome 7"/>
</dbReference>
<dbReference type="EMBL" id="HE576758">
    <property type="protein sequence ID" value="CCC71292.1"/>
    <property type="molecule type" value="Genomic_DNA"/>
</dbReference>